<gene>
    <name evidence="1" type="ordered locus">RL3915</name>
</gene>
<dbReference type="EMBL" id="AM236080">
    <property type="protein sequence ID" value="CAK09405.1"/>
    <property type="molecule type" value="Genomic_DNA"/>
</dbReference>
<accession>Q1MCC6</accession>
<dbReference type="KEGG" id="rle:RL3915"/>
<reference evidence="1 2" key="1">
    <citation type="journal article" date="2006" name="Genome Biol.">
        <title>The genome of Rhizobium leguminosarum has recognizable core and accessory components.</title>
        <authorList>
            <person name="Young J.W."/>
            <person name="Crossman L.C."/>
            <person name="Johnston A.W.B."/>
            <person name="Thomson N.R."/>
            <person name="Ghazoui Z.F."/>
            <person name="Hull K.H."/>
            <person name="Wexler M."/>
            <person name="Curson A.R.J."/>
            <person name="Todd J.D."/>
            <person name="Poole P.S."/>
            <person name="Mauchline T.H."/>
            <person name="East A.K."/>
            <person name="Quail M.A."/>
            <person name="Churcher C."/>
            <person name="Arrowsmith C."/>
            <person name="Cherevach A."/>
            <person name="Chillingworth T."/>
            <person name="Clarke K."/>
            <person name="Cronin A."/>
            <person name="Davis P."/>
            <person name="Fraser A."/>
            <person name="Hance Z."/>
            <person name="Hauser H."/>
            <person name="Jagels K."/>
            <person name="Moule S."/>
            <person name="Mungall K."/>
            <person name="Norbertczak H."/>
            <person name="Rabbinowitsch E."/>
            <person name="Sanders M."/>
            <person name="Simmonds M."/>
            <person name="Whitehead S."/>
            <person name="Parkhill J."/>
        </authorList>
    </citation>
    <scope>NUCLEOTIDE SEQUENCE [LARGE SCALE GENOMIC DNA]</scope>
    <source>
        <strain evidence="2">DSM 114642 / LMG 32736 / 3841</strain>
    </source>
</reference>
<dbReference type="Proteomes" id="UP000006575">
    <property type="component" value="Chromosome"/>
</dbReference>
<keyword evidence="2" id="KW-1185">Reference proteome</keyword>
<dbReference type="HOGENOM" id="CLU_2846807_0_0_5"/>
<sequence>MPDNPQSAQLHYEILYSCHRLEGHIVRVNSPWKPMIHTQRLVVDHASSLAEKYEMNCKILAPLQE</sequence>
<dbReference type="EnsemblBacteria" id="CAK09405">
    <property type="protein sequence ID" value="CAK09405"/>
    <property type="gene ID" value="RL3915"/>
</dbReference>
<dbReference type="AlphaFoldDB" id="Q1MCC6"/>
<proteinExistence type="predicted"/>
<name>Q1MCC6_RHIJ3</name>
<protein>
    <submittedName>
        <fullName evidence="1">Uncharacterized protein</fullName>
    </submittedName>
</protein>
<evidence type="ECO:0000313" key="2">
    <source>
        <dbReference type="Proteomes" id="UP000006575"/>
    </source>
</evidence>
<organism evidence="1 2">
    <name type="scientific">Rhizobium johnstonii (strain DSM 114642 / LMG 32736 / 3841)</name>
    <name type="common">Rhizobium leguminosarum bv. viciae</name>
    <dbReference type="NCBI Taxonomy" id="216596"/>
    <lineage>
        <taxon>Bacteria</taxon>
        <taxon>Pseudomonadati</taxon>
        <taxon>Pseudomonadota</taxon>
        <taxon>Alphaproteobacteria</taxon>
        <taxon>Hyphomicrobiales</taxon>
        <taxon>Rhizobiaceae</taxon>
        <taxon>Rhizobium/Agrobacterium group</taxon>
        <taxon>Rhizobium</taxon>
        <taxon>Rhizobium johnstonii</taxon>
    </lineage>
</organism>
<evidence type="ECO:0000313" key="1">
    <source>
        <dbReference type="EMBL" id="CAK09405.1"/>
    </source>
</evidence>